<comment type="caution">
    <text evidence="1">The sequence shown here is derived from an EMBL/GenBank/DDBJ whole genome shotgun (WGS) entry which is preliminary data.</text>
</comment>
<accession>A0AC60W0S9</accession>
<gene>
    <name evidence="1" type="ORF">H2B03_08955</name>
</gene>
<organism evidence="1 2">
    <name type="scientific">Candidatus Nitrosomaritimum aestuariumsis</name>
    <dbReference type="NCBI Taxonomy" id="3342354"/>
    <lineage>
        <taxon>Archaea</taxon>
        <taxon>Nitrososphaerota</taxon>
        <taxon>Nitrososphaeria</taxon>
        <taxon>Nitrosopumilales</taxon>
        <taxon>Nitrosopumilaceae</taxon>
        <taxon>Candidatus Nitrosomaritimum</taxon>
    </lineage>
</organism>
<dbReference type="EMBL" id="JACEMZ010000101">
    <property type="protein sequence ID" value="MBA4453272.1"/>
    <property type="molecule type" value="Genomic_DNA"/>
</dbReference>
<dbReference type="Proteomes" id="UP000559653">
    <property type="component" value="Unassembled WGS sequence"/>
</dbReference>
<evidence type="ECO:0000313" key="2">
    <source>
        <dbReference type="Proteomes" id="UP000559653"/>
    </source>
</evidence>
<protein>
    <submittedName>
        <fullName evidence="1">Uncharacterized protein</fullName>
    </submittedName>
</protein>
<evidence type="ECO:0000313" key="1">
    <source>
        <dbReference type="EMBL" id="MBA4453272.1"/>
    </source>
</evidence>
<name>A0AC60W0S9_9ARCH</name>
<reference evidence="1 2" key="1">
    <citation type="journal article" date="2020" name="Appl. Environ. Microbiol.">
        <title>Genomic Characteristics of a Novel Species of Ammonia-Oxidizing Archaea from the Jiulong River Estuary.</title>
        <authorList>
            <person name="Zou D."/>
            <person name="Wan R."/>
            <person name="Han L."/>
            <person name="Xu M.N."/>
            <person name="Liu Y."/>
            <person name="Liu H."/>
            <person name="Kao S.J."/>
            <person name="Li M."/>
        </authorList>
    </citation>
    <scope>NUCLEOTIDE SEQUENCE [LARGE SCALE GENOMIC DNA]</scope>
    <source>
        <strain evidence="1">W1bin1</strain>
    </source>
</reference>
<sequence length="50" mass="5682">MMFFFLAFLSSIFLFEIEIGVIAFIVTLAAIIVAIIVKVMKNKKLERSKS</sequence>
<proteinExistence type="predicted"/>